<reference evidence="2" key="1">
    <citation type="journal article" date="2013" name="Science">
        <title>The Amborella genome and the evolution of flowering plants.</title>
        <authorList>
            <consortium name="Amborella Genome Project"/>
        </authorList>
    </citation>
    <scope>NUCLEOTIDE SEQUENCE [LARGE SCALE GENOMIC DNA]</scope>
</reference>
<evidence type="ECO:0000313" key="2">
    <source>
        <dbReference type="Proteomes" id="UP000017836"/>
    </source>
</evidence>
<protein>
    <submittedName>
        <fullName evidence="1">Uncharacterized protein</fullName>
    </submittedName>
</protein>
<dbReference type="PANTHER" id="PTHR35495:SF1">
    <property type="entry name" value="OS06G0679600 PROTEIN"/>
    <property type="match status" value="1"/>
</dbReference>
<dbReference type="Gramene" id="ERN17370">
    <property type="protein sequence ID" value="ERN17370"/>
    <property type="gene ID" value="AMTR_s00037p00173050"/>
</dbReference>
<sequence length="148" mass="16485">MHTGLRNYTRREERLHKYLKPGALAKIRDRKIHARTQLFFPSKLQLLFPSELRLGSSFNGIDLAVQTINNSNLENNNNGGHGLMAIEDVPCFSSSVRGFGPRFPQRKKLIASKAVFALPPPLSPVVSPEPRAPESMINVFGTDLVIAH</sequence>
<dbReference type="EMBL" id="KI392350">
    <property type="protein sequence ID" value="ERN17370.1"/>
    <property type="molecule type" value="Genomic_DNA"/>
</dbReference>
<dbReference type="OMA" id="FMDAFAP"/>
<proteinExistence type="predicted"/>
<gene>
    <name evidence="1" type="ORF">AMTR_s00037p00173050</name>
</gene>
<dbReference type="OrthoDB" id="1924680at2759"/>
<accession>U5D558</accession>
<dbReference type="HOGENOM" id="CLU_132867_0_0_1"/>
<dbReference type="Proteomes" id="UP000017836">
    <property type="component" value="Unassembled WGS sequence"/>
</dbReference>
<name>U5D558_AMBTC</name>
<organism evidence="1 2">
    <name type="scientific">Amborella trichopoda</name>
    <dbReference type="NCBI Taxonomy" id="13333"/>
    <lineage>
        <taxon>Eukaryota</taxon>
        <taxon>Viridiplantae</taxon>
        <taxon>Streptophyta</taxon>
        <taxon>Embryophyta</taxon>
        <taxon>Tracheophyta</taxon>
        <taxon>Spermatophyta</taxon>
        <taxon>Magnoliopsida</taxon>
        <taxon>Amborellales</taxon>
        <taxon>Amborellaceae</taxon>
        <taxon>Amborella</taxon>
    </lineage>
</organism>
<dbReference type="KEGG" id="atr:18445709"/>
<keyword evidence="2" id="KW-1185">Reference proteome</keyword>
<evidence type="ECO:0000313" key="1">
    <source>
        <dbReference type="EMBL" id="ERN17370.1"/>
    </source>
</evidence>
<dbReference type="AlphaFoldDB" id="U5D558"/>
<dbReference type="PANTHER" id="PTHR35495">
    <property type="entry name" value="OS06G0679600 PROTEIN"/>
    <property type="match status" value="1"/>
</dbReference>